<dbReference type="Gene3D" id="1.10.533.10">
    <property type="entry name" value="Death Domain, Fas"/>
    <property type="match status" value="2"/>
</dbReference>
<evidence type="ECO:0000259" key="2">
    <source>
        <dbReference type="PROSITE" id="PS50168"/>
    </source>
</evidence>
<dbReference type="InterPro" id="IPR001875">
    <property type="entry name" value="DED_dom"/>
</dbReference>
<sequence length="212" mass="24578">LDPSFNAFLLKISNQLSEEQLNNMKFLCRDTIGKRDMEQIKTGIGLFQILTERRKLGTDDMGLLRELLTQIQRYDLVDKVKYFETFQMSTVNQPDTKENAKLDIATDVIADNLGRNWRKLGRKLGLTDVKLESISKRHPTELDRTVIELLREWRKNRGAEARIEDLIKALRDCEFNLTADKSYFRPQSHGDLGKRCLATSKTPWRSMSGRTV</sequence>
<accession>A0A3Q4BJM5</accession>
<dbReference type="CDD" id="cd08336">
    <property type="entry name" value="DED_FADD"/>
    <property type="match status" value="1"/>
</dbReference>
<evidence type="ECO:0000313" key="4">
    <source>
        <dbReference type="Proteomes" id="UP000261620"/>
    </source>
</evidence>
<dbReference type="GO" id="GO:0005123">
    <property type="term" value="F:death receptor binding"/>
    <property type="evidence" value="ECO:0007669"/>
    <property type="project" value="TreeGrafter"/>
</dbReference>
<dbReference type="Pfam" id="PF01335">
    <property type="entry name" value="DED"/>
    <property type="match status" value="1"/>
</dbReference>
<dbReference type="GO" id="GO:0045089">
    <property type="term" value="P:positive regulation of innate immune response"/>
    <property type="evidence" value="ECO:0007669"/>
    <property type="project" value="TreeGrafter"/>
</dbReference>
<dbReference type="FunFam" id="1.10.533.10:FF:000059">
    <property type="entry name" value="Fas-associated via death domain"/>
    <property type="match status" value="1"/>
</dbReference>
<dbReference type="OMA" id="CKMNLVA"/>
<dbReference type="Ensembl" id="ENSMMOT00000020511.1">
    <property type="protein sequence ID" value="ENSMMOP00000020177.1"/>
    <property type="gene ID" value="ENSMMOG00000015335.1"/>
</dbReference>
<dbReference type="SMART" id="SM00031">
    <property type="entry name" value="DED"/>
    <property type="match status" value="1"/>
</dbReference>
<proteinExistence type="predicted"/>
<organism evidence="3 4">
    <name type="scientific">Mola mola</name>
    <name type="common">Ocean sunfish</name>
    <name type="synonym">Tetraodon mola</name>
    <dbReference type="NCBI Taxonomy" id="94237"/>
    <lineage>
        <taxon>Eukaryota</taxon>
        <taxon>Metazoa</taxon>
        <taxon>Chordata</taxon>
        <taxon>Craniata</taxon>
        <taxon>Vertebrata</taxon>
        <taxon>Euteleostomi</taxon>
        <taxon>Actinopterygii</taxon>
        <taxon>Neopterygii</taxon>
        <taxon>Teleostei</taxon>
        <taxon>Neoteleostei</taxon>
        <taxon>Acanthomorphata</taxon>
        <taxon>Eupercaria</taxon>
        <taxon>Tetraodontiformes</taxon>
        <taxon>Molidae</taxon>
        <taxon>Mola</taxon>
    </lineage>
</organism>
<keyword evidence="4" id="KW-1185">Reference proteome</keyword>
<dbReference type="GO" id="GO:0042981">
    <property type="term" value="P:regulation of apoptotic process"/>
    <property type="evidence" value="ECO:0007669"/>
    <property type="project" value="InterPro"/>
</dbReference>
<dbReference type="GO" id="GO:0089720">
    <property type="term" value="F:caspase binding"/>
    <property type="evidence" value="ECO:0007669"/>
    <property type="project" value="TreeGrafter"/>
</dbReference>
<dbReference type="PANTHER" id="PTHR15077:SF10">
    <property type="entry name" value="FAS-ASSOCIATED DEATH DOMAIN PROTEIN"/>
    <property type="match status" value="1"/>
</dbReference>
<dbReference type="Proteomes" id="UP000261620">
    <property type="component" value="Unplaced"/>
</dbReference>
<reference evidence="3" key="1">
    <citation type="submission" date="2025-08" db="UniProtKB">
        <authorList>
            <consortium name="Ensembl"/>
        </authorList>
    </citation>
    <scope>IDENTIFICATION</scope>
</reference>
<evidence type="ECO:0000259" key="1">
    <source>
        <dbReference type="PROSITE" id="PS50017"/>
    </source>
</evidence>
<dbReference type="Pfam" id="PF00531">
    <property type="entry name" value="Death"/>
    <property type="match status" value="1"/>
</dbReference>
<feature type="domain" description="DED" evidence="2">
    <location>
        <begin position="4"/>
        <end position="82"/>
    </location>
</feature>
<dbReference type="SUPFAM" id="SSF47986">
    <property type="entry name" value="DEATH domain"/>
    <property type="match status" value="1"/>
</dbReference>
<dbReference type="GO" id="GO:0031265">
    <property type="term" value="C:CD95 death-inducing signaling complex"/>
    <property type="evidence" value="ECO:0007669"/>
    <property type="project" value="TreeGrafter"/>
</dbReference>
<dbReference type="PROSITE" id="PS50017">
    <property type="entry name" value="DEATH_DOMAIN"/>
    <property type="match status" value="1"/>
</dbReference>
<dbReference type="PANTHER" id="PTHR15077">
    <property type="entry name" value="FAS-ASSOCIATING DEATH DOMAIN-CONTAINING PROTEIN FADD"/>
    <property type="match status" value="1"/>
</dbReference>
<dbReference type="InterPro" id="IPR011029">
    <property type="entry name" value="DEATH-like_dom_sf"/>
</dbReference>
<dbReference type="InterPro" id="IPR000488">
    <property type="entry name" value="Death_dom"/>
</dbReference>
<reference evidence="3" key="2">
    <citation type="submission" date="2025-09" db="UniProtKB">
        <authorList>
            <consortium name="Ensembl"/>
        </authorList>
    </citation>
    <scope>IDENTIFICATION</scope>
</reference>
<dbReference type="GO" id="GO:0097191">
    <property type="term" value="P:extrinsic apoptotic signaling pathway"/>
    <property type="evidence" value="ECO:0007669"/>
    <property type="project" value="TreeGrafter"/>
</dbReference>
<protein>
    <submittedName>
        <fullName evidence="3">Uncharacterized protein</fullName>
    </submittedName>
</protein>
<dbReference type="SMART" id="SM00005">
    <property type="entry name" value="DEATH"/>
    <property type="match status" value="1"/>
</dbReference>
<dbReference type="PROSITE" id="PS50168">
    <property type="entry name" value="DED"/>
    <property type="match status" value="1"/>
</dbReference>
<name>A0A3Q4BJM5_MOLML</name>
<dbReference type="AlphaFoldDB" id="A0A3Q4BJM5"/>
<evidence type="ECO:0000313" key="3">
    <source>
        <dbReference type="Ensembl" id="ENSMMOP00000020177.1"/>
    </source>
</evidence>
<dbReference type="STRING" id="94237.ENSMMOP00000020177"/>
<feature type="domain" description="Death" evidence="1">
    <location>
        <begin position="102"/>
        <end position="172"/>
    </location>
</feature>
<dbReference type="InterPro" id="IPR016729">
    <property type="entry name" value="FADD"/>
</dbReference>